<organism evidence="2 3">
    <name type="scientific">Pararoseomonas baculiformis</name>
    <dbReference type="NCBI Taxonomy" id="2820812"/>
    <lineage>
        <taxon>Bacteria</taxon>
        <taxon>Pseudomonadati</taxon>
        <taxon>Pseudomonadota</taxon>
        <taxon>Alphaproteobacteria</taxon>
        <taxon>Acetobacterales</taxon>
        <taxon>Acetobacteraceae</taxon>
        <taxon>Pararoseomonas</taxon>
    </lineage>
</organism>
<proteinExistence type="predicted"/>
<evidence type="ECO:0000313" key="2">
    <source>
        <dbReference type="EMBL" id="MBP0447705.1"/>
    </source>
</evidence>
<accession>A0ABS4AL00</accession>
<protein>
    <submittedName>
        <fullName evidence="2">Uncharacterized protein</fullName>
    </submittedName>
</protein>
<evidence type="ECO:0000313" key="3">
    <source>
        <dbReference type="Proteomes" id="UP000681594"/>
    </source>
</evidence>
<keyword evidence="3" id="KW-1185">Reference proteome</keyword>
<comment type="caution">
    <text evidence="2">The sequence shown here is derived from an EMBL/GenBank/DDBJ whole genome shotgun (WGS) entry which is preliminary data.</text>
</comment>
<dbReference type="Proteomes" id="UP000681594">
    <property type="component" value="Unassembled WGS sequence"/>
</dbReference>
<feature type="compositionally biased region" description="Polar residues" evidence="1">
    <location>
        <begin position="233"/>
        <end position="246"/>
    </location>
</feature>
<evidence type="ECO:0000256" key="1">
    <source>
        <dbReference type="SAM" id="MobiDB-lite"/>
    </source>
</evidence>
<gene>
    <name evidence="2" type="ORF">J8J14_23415</name>
</gene>
<reference evidence="2 3" key="1">
    <citation type="submission" date="2021-03" db="EMBL/GenBank/DDBJ databases">
        <authorList>
            <person name="So Y."/>
        </authorList>
    </citation>
    <scope>NUCLEOTIDE SEQUENCE [LARGE SCALE GENOMIC DNA]</scope>
    <source>
        <strain evidence="2 3">SSH11</strain>
    </source>
</reference>
<dbReference type="EMBL" id="JAGIZB010000052">
    <property type="protein sequence ID" value="MBP0447705.1"/>
    <property type="molecule type" value="Genomic_DNA"/>
</dbReference>
<feature type="region of interest" description="Disordered" evidence="1">
    <location>
        <begin position="213"/>
        <end position="256"/>
    </location>
</feature>
<name>A0ABS4AL00_9PROT</name>
<sequence length="287" mass="29815">MRTTSKSAGLDAAVGATEPRAVVNSGGSCVEQALFVATQAQGVLAQGVREFEETIAEVAERIRAAAYPLSETDGRDLVTRARAKGLISGDRRIQSPVAALVAIATAGSGLTESSASRIKTIIQHALTLGNTVHELAREHGGFWAIDSKRVSPGMRAPRLPRDFWSQVAGGQIAILFAVGGTVKYVLGEESKVTGLLLEAGYRARWVIDGKASDLSDPTSARVGPGAVEERPANATTEQVGTATSEGANGGAPVTAPKRLRAKLRATRKGLSADLTGLPLFDGVSSAF</sequence>